<accession>A0A1M5TSK6</accession>
<sequence>MEGYLGEIRLFGGNFAPRGWMFCNGATLSIANYEAVYVLLGTIYGGDGQTTFKLPDLQGRIPVGTGQGPGLPNVVLGQIGGTETVTMSTAQMPAHTHVAAAGTLTIPTCSTTGNTASPTNNILAGSDKAYTAEAPDGNLKPETASITVSVAGSSQPFEIIQPSLSTNYIICVEGIFPTRN</sequence>
<dbReference type="RefSeq" id="WP_073410695.1">
    <property type="nucleotide sequence ID" value="NZ_CP158862.1"/>
</dbReference>
<feature type="domain" description="Phage tail collar" evidence="1">
    <location>
        <begin position="6"/>
        <end position="62"/>
    </location>
</feature>
<dbReference type="Gene3D" id="3.90.1340.10">
    <property type="entry name" value="Phage tail collar domain"/>
    <property type="match status" value="1"/>
</dbReference>
<dbReference type="InterPro" id="IPR037053">
    <property type="entry name" value="Phage_tail_collar_dom_sf"/>
</dbReference>
<gene>
    <name evidence="2" type="ORF">SAMN05444388_11222</name>
</gene>
<dbReference type="InterPro" id="IPR011083">
    <property type="entry name" value="Phage_tail_collar_dom"/>
</dbReference>
<name>A0A1M5TSK6_FLAJO</name>
<proteinExistence type="predicted"/>
<organism evidence="2 3">
    <name type="scientific">Flavobacterium johnsoniae</name>
    <name type="common">Cytophaga johnsonae</name>
    <dbReference type="NCBI Taxonomy" id="986"/>
    <lineage>
        <taxon>Bacteria</taxon>
        <taxon>Pseudomonadati</taxon>
        <taxon>Bacteroidota</taxon>
        <taxon>Flavobacteriia</taxon>
        <taxon>Flavobacteriales</taxon>
        <taxon>Flavobacteriaceae</taxon>
        <taxon>Flavobacterium</taxon>
    </lineage>
</organism>
<dbReference type="SUPFAM" id="SSF88874">
    <property type="entry name" value="Receptor-binding domain of short tail fibre protein gp12"/>
    <property type="match status" value="1"/>
</dbReference>
<evidence type="ECO:0000313" key="2">
    <source>
        <dbReference type="EMBL" id="SHH53640.1"/>
    </source>
</evidence>
<reference evidence="2 3" key="1">
    <citation type="submission" date="2016-11" db="EMBL/GenBank/DDBJ databases">
        <authorList>
            <person name="Jaros S."/>
            <person name="Januszkiewicz K."/>
            <person name="Wedrychowicz H."/>
        </authorList>
    </citation>
    <scope>NUCLEOTIDE SEQUENCE [LARGE SCALE GENOMIC DNA]</scope>
    <source>
        <strain evidence="2 3">DSM 6792</strain>
    </source>
</reference>
<dbReference type="AlphaFoldDB" id="A0A1M5TSK6"/>
<dbReference type="Proteomes" id="UP000184112">
    <property type="component" value="Unassembled WGS sequence"/>
</dbReference>
<evidence type="ECO:0000313" key="3">
    <source>
        <dbReference type="Proteomes" id="UP000184112"/>
    </source>
</evidence>
<dbReference type="Pfam" id="PF07484">
    <property type="entry name" value="Collar"/>
    <property type="match status" value="1"/>
</dbReference>
<protein>
    <submittedName>
        <fullName evidence="2">Microcystin-dependent protein</fullName>
    </submittedName>
</protein>
<dbReference type="EMBL" id="FQWH01000012">
    <property type="protein sequence ID" value="SHH53640.1"/>
    <property type="molecule type" value="Genomic_DNA"/>
</dbReference>
<evidence type="ECO:0000259" key="1">
    <source>
        <dbReference type="Pfam" id="PF07484"/>
    </source>
</evidence>